<dbReference type="Gene3D" id="3.90.1570.30">
    <property type="match status" value="1"/>
</dbReference>
<keyword evidence="1" id="KW-0378">Hydrolase</keyword>
<evidence type="ECO:0000313" key="2">
    <source>
        <dbReference type="Proteomes" id="UP000008908"/>
    </source>
</evidence>
<dbReference type="STRING" id="886377.Murru_0221"/>
<dbReference type="RefSeq" id="WP_014031561.1">
    <property type="nucleotide sequence ID" value="NC_015945.1"/>
</dbReference>
<name>G2PR96_ALLRU</name>
<dbReference type="EMBL" id="CP002999">
    <property type="protein sequence ID" value="AEM69277.1"/>
    <property type="molecule type" value="Genomic_DNA"/>
</dbReference>
<keyword evidence="1" id="KW-0255">Endonuclease</keyword>
<dbReference type="OrthoDB" id="6380146at2"/>
<reference evidence="1 2" key="2">
    <citation type="journal article" date="2012" name="Stand. Genomic Sci.">
        <title>Complete genome sequence of the facultatively anaerobic, appendaged bacterium Muricauda ruestringensis type strain (B1(T)).</title>
        <authorList>
            <person name="Huntemann M."/>
            <person name="Teshima H."/>
            <person name="Lapidus A."/>
            <person name="Nolan M."/>
            <person name="Lucas S."/>
            <person name="Hammon N."/>
            <person name="Deshpande S."/>
            <person name="Cheng J.F."/>
            <person name="Tapia R."/>
            <person name="Goodwin L.A."/>
            <person name="Pitluck S."/>
            <person name="Liolios K."/>
            <person name="Pagani I."/>
            <person name="Ivanova N."/>
            <person name="Mavromatis K."/>
            <person name="Mikhailova N."/>
            <person name="Pati A."/>
            <person name="Chen A."/>
            <person name="Palaniappan K."/>
            <person name="Land M."/>
            <person name="Hauser L."/>
            <person name="Pan C."/>
            <person name="Brambilla E.M."/>
            <person name="Rohde M."/>
            <person name="Spring S."/>
            <person name="Goker M."/>
            <person name="Detter J.C."/>
            <person name="Bristow J."/>
            <person name="Eisen J.A."/>
            <person name="Markowitz V."/>
            <person name="Hugenholtz P."/>
            <person name="Kyrpides N.C."/>
            <person name="Klenk H.P."/>
            <person name="Woyke T."/>
        </authorList>
    </citation>
    <scope>NUCLEOTIDE SEQUENCE [LARGE SCALE GENOMIC DNA]</scope>
    <source>
        <strain evidence="2">DSM 13258 / LMG 19739 / B1</strain>
    </source>
</reference>
<reference evidence="2" key="1">
    <citation type="submission" date="2011-08" db="EMBL/GenBank/DDBJ databases">
        <title>The complete genome of Muricauda ruestringensis DSM 13258.</title>
        <authorList>
            <person name="Lucas S."/>
            <person name="Han J."/>
            <person name="Lapidus A."/>
            <person name="Bruce D."/>
            <person name="Goodwin L."/>
            <person name="Pitluck S."/>
            <person name="Peters L."/>
            <person name="Kyrpides N."/>
            <person name="Mavromatis K."/>
            <person name="Ivanova N."/>
            <person name="Ovchinnikova G."/>
            <person name="Teshima H."/>
            <person name="Detter J.C."/>
            <person name="Tapia R."/>
            <person name="Han C."/>
            <person name="Land M."/>
            <person name="Hauser L."/>
            <person name="Markowitz V."/>
            <person name="Cheng J.-F."/>
            <person name="Hugenholtz P."/>
            <person name="Woyke T."/>
            <person name="Wu D."/>
            <person name="Spring S."/>
            <person name="Schroeder M."/>
            <person name="Brambilla E."/>
            <person name="Klenk H.-P."/>
            <person name="Eisen J.A."/>
        </authorList>
    </citation>
    <scope>NUCLEOTIDE SEQUENCE [LARGE SCALE GENOMIC DNA]</scope>
    <source>
        <strain evidence="2">DSM 13258 / LMG 19739 / B1</strain>
    </source>
</reference>
<gene>
    <name evidence="1" type="ordered locus">Murru_0221</name>
</gene>
<dbReference type="AlphaFoldDB" id="G2PR96"/>
<accession>G2PR96</accession>
<dbReference type="Proteomes" id="UP000008908">
    <property type="component" value="Chromosome"/>
</dbReference>
<dbReference type="KEGG" id="mrs:Murru_0221"/>
<proteinExistence type="predicted"/>
<keyword evidence="1" id="KW-0540">Nuclease</keyword>
<keyword evidence="2" id="KW-1185">Reference proteome</keyword>
<dbReference type="eggNOG" id="COG2810">
    <property type="taxonomic scope" value="Bacteria"/>
</dbReference>
<sequence>MASEKLFNILEGFNFDNLENPEFQEDSVREELIIPIIRGLGYSADKPNQIIRSRKLIHPFVSIGSKRKNIYIIPDYLFEVNGKAAWILDAKSPNEEIIKSKHVEQAYSYAIHSEVRVSFFALCNGKEFVLYDIQKPEPLLHFPLISIPRFWEPLKSILAPDNVFTVDYNKLAKDLGLHLKRLGFESFHSLIFPDIPIMEITQLDPDQYSISGGLIVNEETYMVTFDFDENVFKQLKGIIPDNAFKMLSIRRNDKRLVARFSDRNFLVTIDCKIGQKLEENEREIFLPMSVNKFIK</sequence>
<organism evidence="1 2">
    <name type="scientific">Allomuricauda ruestringensis (strain DSM 13258 / CIP 107369 / LMG 19739 / B1)</name>
    <name type="common">Muricauda ruestringensis</name>
    <dbReference type="NCBI Taxonomy" id="886377"/>
    <lineage>
        <taxon>Bacteria</taxon>
        <taxon>Pseudomonadati</taxon>
        <taxon>Bacteroidota</taxon>
        <taxon>Flavobacteriia</taxon>
        <taxon>Flavobacteriales</taxon>
        <taxon>Flavobacteriaceae</taxon>
        <taxon>Flagellimonas</taxon>
    </lineage>
</organism>
<evidence type="ECO:0000313" key="1">
    <source>
        <dbReference type="EMBL" id="AEM69277.1"/>
    </source>
</evidence>
<dbReference type="HOGENOM" id="CLU_942508_0_0_10"/>
<dbReference type="GO" id="GO:0004519">
    <property type="term" value="F:endonuclease activity"/>
    <property type="evidence" value="ECO:0007669"/>
    <property type="project" value="UniProtKB-KW"/>
</dbReference>
<protein>
    <submittedName>
        <fullName evidence="1">Restriction endonuclease, type I, EcoRI, R subunit/Type III</fullName>
    </submittedName>
</protein>